<dbReference type="Proteomes" id="UP000187455">
    <property type="component" value="Unassembled WGS sequence"/>
</dbReference>
<gene>
    <name evidence="2" type="ORF">AYI68_g3564</name>
</gene>
<proteinExistence type="predicted"/>
<dbReference type="Pfam" id="PF25758">
    <property type="entry name" value="TPR_IPO11"/>
    <property type="match status" value="1"/>
</dbReference>
<name>A0A1R0GZJ9_9FUNG</name>
<keyword evidence="3" id="KW-1185">Reference proteome</keyword>
<evidence type="ECO:0000313" key="2">
    <source>
        <dbReference type="EMBL" id="OLY82320.1"/>
    </source>
</evidence>
<dbReference type="InterPro" id="IPR011989">
    <property type="entry name" value="ARM-like"/>
</dbReference>
<dbReference type="GO" id="GO:0005635">
    <property type="term" value="C:nuclear envelope"/>
    <property type="evidence" value="ECO:0007669"/>
    <property type="project" value="TreeGrafter"/>
</dbReference>
<evidence type="ECO:0000313" key="3">
    <source>
        <dbReference type="Proteomes" id="UP000187455"/>
    </source>
</evidence>
<dbReference type="AlphaFoldDB" id="A0A1R0GZJ9"/>
<sequence length="801" mass="91710">MIFKVILSLGKFYLEFSKYNPTSFILIERTTFVMQWYGNLLVSPKENIPAPFQFDSIFDDTELICNKIHLQSLLLFKTVVRNLSFESDSNSESENSSSNICSQIVNSKILNNEFLLLLINAIITKYMVLSERDIEKWNEEPEEWIIEEESDNWTIDVRSCSEKLFSELFMDRKELLLPHLLSNLENASEFSVQKKDALYTVAGLCAFEFSRSINFGEWLKIRLINDINQSYEGSEIIRRRVVWLIGKWVSNGLVSEYLGMCYEILLQCLSESEKSLVVKLSAVISINECFNDWSFDPDELVQYNEVLVRQLIQLLKNPIVLESKPLIIDCLSTFIERMRFSVKSVLPLLSEVVPSIWEDIINDVKITSTSGETNNPNSLKSLIDLTTNLVNSSGSDSVHLYNFVCPIIYYSCSPSPAQVYLQEHGVELWMATLAQSKCLTVDLVNLFGLVCKLVGGDNSEFMTQYFSILESYFFLQLPLFVFESDSRDLLNYENYMELSTSGVINNAFNGFEELISNFSFHFTSNSYNSKFFSSLISTLDYMFLSINYSKAIDKDKLVNILRTNNFLITILSICQENSNHSPITRSYAAALLARLIFIFGRNVNLLCELLSLLNREEQPPQFYCEDMTKVLLNNYDMLVYQKQRKLVCLALSDLVSLADPLVLQFLSNIILNVWLDFRENPSGNEQDNIYENKSDDPKKRMLLNRHIGNIWDKGLDHLTDSIKDAEFDSELGFISAESSRRLQFVSSDAAATTNALLYIKGSIQSCQSKFTDLQIQEFIIGDLDSDCAVNNLNFIKGLANI</sequence>
<evidence type="ECO:0000259" key="1">
    <source>
        <dbReference type="Pfam" id="PF25758"/>
    </source>
</evidence>
<protein>
    <submittedName>
        <fullName evidence="2">Importin-11</fullName>
    </submittedName>
</protein>
<dbReference type="InterPro" id="IPR016024">
    <property type="entry name" value="ARM-type_fold"/>
</dbReference>
<feature type="domain" description="Importin-7/11-like TPR repeats" evidence="1">
    <location>
        <begin position="381"/>
        <end position="777"/>
    </location>
</feature>
<dbReference type="PANTHER" id="PTHR10997:SF7">
    <property type="entry name" value="IMPORTIN-11"/>
    <property type="match status" value="1"/>
</dbReference>
<accession>A0A1R0GZJ9</accession>
<comment type="caution">
    <text evidence="2">The sequence shown here is derived from an EMBL/GenBank/DDBJ whole genome shotgun (WGS) entry which is preliminary data.</text>
</comment>
<dbReference type="Gene3D" id="1.25.10.10">
    <property type="entry name" value="Leucine-rich Repeat Variant"/>
    <property type="match status" value="1"/>
</dbReference>
<dbReference type="GO" id="GO:0006606">
    <property type="term" value="P:protein import into nucleus"/>
    <property type="evidence" value="ECO:0007669"/>
    <property type="project" value="TreeGrafter"/>
</dbReference>
<dbReference type="PANTHER" id="PTHR10997">
    <property type="entry name" value="IMPORTIN-7, 8, 11"/>
    <property type="match status" value="1"/>
</dbReference>
<dbReference type="OrthoDB" id="361693at2759"/>
<dbReference type="SUPFAM" id="SSF48371">
    <property type="entry name" value="ARM repeat"/>
    <property type="match status" value="1"/>
</dbReference>
<dbReference type="InterPro" id="IPR058669">
    <property type="entry name" value="TPR_IPO7/11-like"/>
</dbReference>
<dbReference type="GO" id="GO:0005829">
    <property type="term" value="C:cytosol"/>
    <property type="evidence" value="ECO:0007669"/>
    <property type="project" value="TreeGrafter"/>
</dbReference>
<reference evidence="2 3" key="1">
    <citation type="journal article" date="2016" name="Mol. Biol. Evol.">
        <title>Genome-Wide Survey of Gut Fungi (Harpellales) Reveals the First Horizontally Transferred Ubiquitin Gene from a Mosquito Host.</title>
        <authorList>
            <person name="Wang Y."/>
            <person name="White M.M."/>
            <person name="Kvist S."/>
            <person name="Moncalvo J.M."/>
        </authorList>
    </citation>
    <scope>NUCLEOTIDE SEQUENCE [LARGE SCALE GENOMIC DNA]</scope>
    <source>
        <strain evidence="2 3">ALG-7-W6</strain>
    </source>
</reference>
<dbReference type="STRING" id="133383.A0A1R0GZJ9"/>
<organism evidence="2 3">
    <name type="scientific">Smittium mucronatum</name>
    <dbReference type="NCBI Taxonomy" id="133383"/>
    <lineage>
        <taxon>Eukaryota</taxon>
        <taxon>Fungi</taxon>
        <taxon>Fungi incertae sedis</taxon>
        <taxon>Zoopagomycota</taxon>
        <taxon>Kickxellomycotina</taxon>
        <taxon>Harpellomycetes</taxon>
        <taxon>Harpellales</taxon>
        <taxon>Legeriomycetaceae</taxon>
        <taxon>Smittium</taxon>
    </lineage>
</organism>
<dbReference type="EMBL" id="LSSL01001652">
    <property type="protein sequence ID" value="OLY82320.1"/>
    <property type="molecule type" value="Genomic_DNA"/>
</dbReference>